<dbReference type="InterPro" id="IPR004045">
    <property type="entry name" value="Glutathione_S-Trfase_N"/>
</dbReference>
<dbReference type="FunFam" id="1.20.1050.130:FF:000019">
    <property type="entry name" value="Uncharacterized protein"/>
    <property type="match status" value="1"/>
</dbReference>
<keyword evidence="4" id="KW-1185">Reference proteome</keyword>
<dbReference type="AlphaFoldDB" id="A0A914AE54"/>
<dbReference type="SUPFAM" id="SSF52833">
    <property type="entry name" value="Thioredoxin-like"/>
    <property type="match status" value="1"/>
</dbReference>
<dbReference type="PANTHER" id="PTHR11571:SF150">
    <property type="entry name" value="GLUTATHIONE S-TRANSFERASE"/>
    <property type="match status" value="1"/>
</dbReference>
<dbReference type="PROSITE" id="PS50404">
    <property type="entry name" value="GST_NTER"/>
    <property type="match status" value="1"/>
</dbReference>
<evidence type="ECO:0000313" key="3">
    <source>
        <dbReference type="EnsemblMetazoa" id="XP_038062077.1"/>
    </source>
</evidence>
<dbReference type="PROSITE" id="PS50405">
    <property type="entry name" value="GST_CTER"/>
    <property type="match status" value="1"/>
</dbReference>
<dbReference type="OrthoDB" id="414243at2759"/>
<dbReference type="FunFam" id="3.40.30.10:FF:000189">
    <property type="entry name" value="Glutathione S-Transferase"/>
    <property type="match status" value="1"/>
</dbReference>
<dbReference type="OMA" id="LELYLMW"/>
<dbReference type="RefSeq" id="XP_038062077.1">
    <property type="nucleotide sequence ID" value="XM_038206149.1"/>
</dbReference>
<dbReference type="GeneID" id="119732580"/>
<feature type="domain" description="GST N-terminal" evidence="1">
    <location>
        <begin position="2"/>
        <end position="79"/>
    </location>
</feature>
<protein>
    <recommendedName>
        <fullName evidence="5">Glutathione S-transferase</fullName>
    </recommendedName>
</protein>
<dbReference type="CDD" id="cd03192">
    <property type="entry name" value="GST_C_Sigma_like"/>
    <property type="match status" value="1"/>
</dbReference>
<evidence type="ECO:0000259" key="2">
    <source>
        <dbReference type="PROSITE" id="PS50405"/>
    </source>
</evidence>
<sequence>MPTYKLTYFNARGLAELARLMFAEKGVEYEDVRIEREQWPDVKPTTPLGQLPMLEVDDRCIPQSKAFCRYLAREFGFYGSSSYETACVDVVTETIDDLLQGLRRFMIEPDEAIKEKKKTEYFSEEGQGPTSVKRLVKLLGEQDYFVENKISLADFCMLIGGDWYLHANEKALDDFPTLVAHRNRVMERPNIAKWLEVRPKTEF</sequence>
<dbReference type="InterPro" id="IPR036282">
    <property type="entry name" value="Glutathione-S-Trfase_C_sf"/>
</dbReference>
<dbReference type="SUPFAM" id="SSF47616">
    <property type="entry name" value="GST C-terminal domain-like"/>
    <property type="match status" value="1"/>
</dbReference>
<dbReference type="InterPro" id="IPR040079">
    <property type="entry name" value="Glutathione_S-Trfase"/>
</dbReference>
<evidence type="ECO:0000313" key="4">
    <source>
        <dbReference type="Proteomes" id="UP000887568"/>
    </source>
</evidence>
<proteinExistence type="predicted"/>
<dbReference type="GO" id="GO:0004364">
    <property type="term" value="F:glutathione transferase activity"/>
    <property type="evidence" value="ECO:0007669"/>
    <property type="project" value="TreeGrafter"/>
</dbReference>
<dbReference type="InterPro" id="IPR004046">
    <property type="entry name" value="GST_C"/>
</dbReference>
<dbReference type="Pfam" id="PF14497">
    <property type="entry name" value="GST_C_3"/>
    <property type="match status" value="1"/>
</dbReference>
<reference evidence="3" key="1">
    <citation type="submission" date="2022-11" db="UniProtKB">
        <authorList>
            <consortium name="EnsemblMetazoa"/>
        </authorList>
    </citation>
    <scope>IDENTIFICATION</scope>
</reference>
<dbReference type="Gene3D" id="1.20.1050.130">
    <property type="match status" value="1"/>
</dbReference>
<dbReference type="Pfam" id="PF02798">
    <property type="entry name" value="GST_N"/>
    <property type="match status" value="1"/>
</dbReference>
<dbReference type="InterPro" id="IPR010987">
    <property type="entry name" value="Glutathione-S-Trfase_C-like"/>
</dbReference>
<dbReference type="PANTHER" id="PTHR11571">
    <property type="entry name" value="GLUTATHIONE S-TRANSFERASE"/>
    <property type="match status" value="1"/>
</dbReference>
<name>A0A914AE54_PATMI</name>
<dbReference type="EnsemblMetazoa" id="XM_038206149.1">
    <property type="protein sequence ID" value="XP_038062077.1"/>
    <property type="gene ID" value="LOC119732580"/>
</dbReference>
<dbReference type="InterPro" id="IPR036249">
    <property type="entry name" value="Thioredoxin-like_sf"/>
</dbReference>
<evidence type="ECO:0008006" key="5">
    <source>
        <dbReference type="Google" id="ProtNLM"/>
    </source>
</evidence>
<organism evidence="3 4">
    <name type="scientific">Patiria miniata</name>
    <name type="common">Bat star</name>
    <name type="synonym">Asterina miniata</name>
    <dbReference type="NCBI Taxonomy" id="46514"/>
    <lineage>
        <taxon>Eukaryota</taxon>
        <taxon>Metazoa</taxon>
        <taxon>Echinodermata</taxon>
        <taxon>Eleutherozoa</taxon>
        <taxon>Asterozoa</taxon>
        <taxon>Asteroidea</taxon>
        <taxon>Valvatacea</taxon>
        <taxon>Valvatida</taxon>
        <taxon>Asterinidae</taxon>
        <taxon>Patiria</taxon>
    </lineage>
</organism>
<feature type="domain" description="GST C-terminal" evidence="2">
    <location>
        <begin position="81"/>
        <end position="203"/>
    </location>
</feature>
<dbReference type="InterPro" id="IPR050213">
    <property type="entry name" value="GST_superfamily"/>
</dbReference>
<dbReference type="SFLD" id="SFLDS00019">
    <property type="entry name" value="Glutathione_Transferase_(cytos"/>
    <property type="match status" value="1"/>
</dbReference>
<dbReference type="CDD" id="cd03039">
    <property type="entry name" value="GST_N_Sigma_like"/>
    <property type="match status" value="1"/>
</dbReference>
<accession>A0A914AE54</accession>
<dbReference type="Proteomes" id="UP000887568">
    <property type="component" value="Unplaced"/>
</dbReference>
<evidence type="ECO:0000259" key="1">
    <source>
        <dbReference type="PROSITE" id="PS50404"/>
    </source>
</evidence>
<dbReference type="GO" id="GO:0006749">
    <property type="term" value="P:glutathione metabolic process"/>
    <property type="evidence" value="ECO:0007669"/>
    <property type="project" value="TreeGrafter"/>
</dbReference>
<dbReference type="SFLD" id="SFLDG01205">
    <property type="entry name" value="AMPS.1"/>
    <property type="match status" value="1"/>
</dbReference>
<dbReference type="SFLD" id="SFLDG00363">
    <property type="entry name" value="AMPS_(cytGST):_Alpha-__Mu-__Pi"/>
    <property type="match status" value="1"/>
</dbReference>